<evidence type="ECO:0000256" key="1">
    <source>
        <dbReference type="SAM" id="MobiDB-lite"/>
    </source>
</evidence>
<dbReference type="InterPro" id="IPR047774">
    <property type="entry name" value="SrfA-like"/>
</dbReference>
<evidence type="ECO:0000313" key="3">
    <source>
        <dbReference type="EMBL" id="QIM64155.1"/>
    </source>
</evidence>
<evidence type="ECO:0000313" key="6">
    <source>
        <dbReference type="Proteomes" id="UP000502287"/>
    </source>
</evidence>
<sequence>MSTLLRSGDIKDYTALGRDGQAVYTVASQLRDAIRFKRGRMMAEYLAIPQRNDSGSKIDWYVPFESSNPDGSYFIIPWTSATQEERDKALAELDIFKSNMLDLGKELAHSPNTQKGDQLLFSRLLYSENAPFNEQLKAIRFPNEEHIYLVNDRPVITGWGFIEKNKSPYDDPFLALRPAIRPPVAPVATPEVAPAPPVIEEHNKCRWLLTRWWFWLPLLLLLGLLGYYLYTKWWIPKANIKNAATTTQTTSNNTAKANPNKKAPCVLYQVDGILRDEKGKIVIRNSENCLVITDANKIPYRWVNNRWVNTATGEAITDPTLLQNLATNPPLAEQNLPTDPTKSTAPVVGNDPNSGKTDELKNGTQTLPETATPNAAQNTANSPANNAANGGNPNSQPSNTPAAKELALDPTALAAGKTDFLNGNWNAGAGIQDKATGKPLKLSYSFKDGQGKVTLSRGDGVTCSGAVNAAAAKGGLNINNAGIANCTDGSTYQLPNVVCKPTTSGVADCSGSYGSGKAFPMSMKTN</sequence>
<protein>
    <recommendedName>
        <fullName evidence="7">Virulence factor</fullName>
    </recommendedName>
</protein>
<dbReference type="NCBIfam" id="NF040486">
    <property type="entry name" value="SrfA_fam"/>
    <property type="match status" value="1"/>
</dbReference>
<reference evidence="4 5" key="2">
    <citation type="submission" date="2018-11" db="EMBL/GenBank/DDBJ databases">
        <title>Genomic Encyclopedia of Type Strains, Phase IV (KMG-IV): sequencing the most valuable type-strain genomes for metagenomic binning, comparative biology and taxonomic classification.</title>
        <authorList>
            <person name="Goeker M."/>
        </authorList>
    </citation>
    <scope>NUCLEOTIDE SEQUENCE [LARGE SCALE GENOMIC DNA]</scope>
    <source>
        <strain evidence="4 5">DSM 25797</strain>
    </source>
</reference>
<feature type="compositionally biased region" description="Low complexity" evidence="1">
    <location>
        <begin position="371"/>
        <end position="397"/>
    </location>
</feature>
<evidence type="ECO:0008006" key="7">
    <source>
        <dbReference type="Google" id="ProtNLM"/>
    </source>
</evidence>
<organism evidence="3 6">
    <name type="scientific">Frederiksenia canicola</name>
    <dbReference type="NCBI Taxonomy" id="123824"/>
    <lineage>
        <taxon>Bacteria</taxon>
        <taxon>Pseudomonadati</taxon>
        <taxon>Pseudomonadota</taxon>
        <taxon>Gammaproteobacteria</taxon>
        <taxon>Pasteurellales</taxon>
        <taxon>Pasteurellaceae</taxon>
        <taxon>Frederiksenia</taxon>
    </lineage>
</organism>
<evidence type="ECO:0000313" key="5">
    <source>
        <dbReference type="Proteomes" id="UP000276901"/>
    </source>
</evidence>
<dbReference type="EMBL" id="CP015029">
    <property type="protein sequence ID" value="QIM64155.1"/>
    <property type="molecule type" value="Genomic_DNA"/>
</dbReference>
<name>A0AAE7C1C3_9PAST</name>
<dbReference type="EMBL" id="RKQT01000002">
    <property type="protein sequence ID" value="RPE93690.1"/>
    <property type="molecule type" value="Genomic_DNA"/>
</dbReference>
<dbReference type="AlphaFoldDB" id="A0AAE7C1C3"/>
<reference evidence="3 6" key="1">
    <citation type="submission" date="2016-03" db="EMBL/GenBank/DDBJ databases">
        <authorList>
            <person name="Hansen M.J."/>
            <person name="Bojesen A.M."/>
            <person name="Planet P."/>
        </authorList>
    </citation>
    <scope>NUCLEOTIDE SEQUENCE [LARGE SCALE GENOMIC DNA]</scope>
    <source>
        <strain evidence="3 6">HPA 21</strain>
    </source>
</reference>
<dbReference type="KEGG" id="fcl:A4G17_01150"/>
<proteinExistence type="predicted"/>
<gene>
    <name evidence="3" type="ORF">A4G17_01150</name>
    <name evidence="4" type="ORF">EDC49_1203</name>
</gene>
<accession>A0AAE7C1C3</accession>
<keyword evidence="2" id="KW-0472">Membrane</keyword>
<keyword evidence="2" id="KW-1133">Transmembrane helix</keyword>
<dbReference type="Proteomes" id="UP000502287">
    <property type="component" value="Chromosome"/>
</dbReference>
<feature type="region of interest" description="Disordered" evidence="1">
    <location>
        <begin position="330"/>
        <end position="403"/>
    </location>
</feature>
<evidence type="ECO:0000256" key="2">
    <source>
        <dbReference type="SAM" id="Phobius"/>
    </source>
</evidence>
<keyword evidence="5" id="KW-1185">Reference proteome</keyword>
<feature type="transmembrane region" description="Helical" evidence="2">
    <location>
        <begin position="212"/>
        <end position="230"/>
    </location>
</feature>
<dbReference type="Proteomes" id="UP000276901">
    <property type="component" value="Unassembled WGS sequence"/>
</dbReference>
<dbReference type="RefSeq" id="WP_123956848.1">
    <property type="nucleotide sequence ID" value="NZ_CP015029.1"/>
</dbReference>
<feature type="compositionally biased region" description="Polar residues" evidence="1">
    <location>
        <begin position="335"/>
        <end position="344"/>
    </location>
</feature>
<keyword evidence="2" id="KW-0812">Transmembrane</keyword>
<evidence type="ECO:0000313" key="4">
    <source>
        <dbReference type="EMBL" id="RPE93690.1"/>
    </source>
</evidence>